<dbReference type="GeneID" id="7841683"/>
<dbReference type="InterPro" id="IPR028008">
    <property type="entry name" value="DUF4441"/>
</dbReference>
<dbReference type="AlphaFoldDB" id="Q236F1"/>
<dbReference type="HOGENOM" id="CLU_1900447_0_0_1"/>
<protein>
    <submittedName>
        <fullName evidence="2">Uncharacterized protein</fullName>
    </submittedName>
</protein>
<organism evidence="2 3">
    <name type="scientific">Tetrahymena thermophila (strain SB210)</name>
    <dbReference type="NCBI Taxonomy" id="312017"/>
    <lineage>
        <taxon>Eukaryota</taxon>
        <taxon>Sar</taxon>
        <taxon>Alveolata</taxon>
        <taxon>Ciliophora</taxon>
        <taxon>Intramacronucleata</taxon>
        <taxon>Oligohymenophorea</taxon>
        <taxon>Hymenostomatida</taxon>
        <taxon>Tetrahymenina</taxon>
        <taxon>Tetrahymenidae</taxon>
        <taxon>Tetrahymena</taxon>
    </lineage>
</organism>
<dbReference type="Pfam" id="PF14536">
    <property type="entry name" value="DUF4441"/>
    <property type="match status" value="1"/>
</dbReference>
<dbReference type="Proteomes" id="UP000009168">
    <property type="component" value="Unassembled WGS sequence"/>
</dbReference>
<proteinExistence type="predicted"/>
<evidence type="ECO:0000256" key="1">
    <source>
        <dbReference type="SAM" id="MobiDB-lite"/>
    </source>
</evidence>
<dbReference type="InParanoid" id="Q236F1"/>
<reference evidence="3" key="1">
    <citation type="journal article" date="2006" name="PLoS Biol.">
        <title>Macronuclear genome sequence of the ciliate Tetrahymena thermophila, a model eukaryote.</title>
        <authorList>
            <person name="Eisen J.A."/>
            <person name="Coyne R.S."/>
            <person name="Wu M."/>
            <person name="Wu D."/>
            <person name="Thiagarajan M."/>
            <person name="Wortman J.R."/>
            <person name="Badger J.H."/>
            <person name="Ren Q."/>
            <person name="Amedeo P."/>
            <person name="Jones K.M."/>
            <person name="Tallon L.J."/>
            <person name="Delcher A.L."/>
            <person name="Salzberg S.L."/>
            <person name="Silva J.C."/>
            <person name="Haas B.J."/>
            <person name="Majoros W.H."/>
            <person name="Farzad M."/>
            <person name="Carlton J.M."/>
            <person name="Smith R.K. Jr."/>
            <person name="Garg J."/>
            <person name="Pearlman R.E."/>
            <person name="Karrer K.M."/>
            <person name="Sun L."/>
            <person name="Manning G."/>
            <person name="Elde N.C."/>
            <person name="Turkewitz A.P."/>
            <person name="Asai D.J."/>
            <person name="Wilkes D.E."/>
            <person name="Wang Y."/>
            <person name="Cai H."/>
            <person name="Collins K."/>
            <person name="Stewart B.A."/>
            <person name="Lee S.R."/>
            <person name="Wilamowska K."/>
            <person name="Weinberg Z."/>
            <person name="Ruzzo W.L."/>
            <person name="Wloga D."/>
            <person name="Gaertig J."/>
            <person name="Frankel J."/>
            <person name="Tsao C.-C."/>
            <person name="Gorovsky M.A."/>
            <person name="Keeling P.J."/>
            <person name="Waller R.F."/>
            <person name="Patron N.J."/>
            <person name="Cherry J.M."/>
            <person name="Stover N.A."/>
            <person name="Krieger C.J."/>
            <person name="del Toro C."/>
            <person name="Ryder H.F."/>
            <person name="Williamson S.C."/>
            <person name="Barbeau R.A."/>
            <person name="Hamilton E.P."/>
            <person name="Orias E."/>
        </authorList>
    </citation>
    <scope>NUCLEOTIDE SEQUENCE [LARGE SCALE GENOMIC DNA]</scope>
    <source>
        <strain evidence="3">SB210</strain>
    </source>
</reference>
<dbReference type="EMBL" id="GG662749">
    <property type="protein sequence ID" value="EAR92549.2"/>
    <property type="molecule type" value="Genomic_DNA"/>
</dbReference>
<dbReference type="RefSeq" id="XP_001012794.2">
    <property type="nucleotide sequence ID" value="XM_001012794.2"/>
</dbReference>
<name>Q236F1_TETTS</name>
<sequence length="239" mass="28774">MSNIAKYKLIDKNTKIILPISICFPLNPTIKKKSKKLKTCQFRMLELLRVDKCFILSNYDQYLKNICSLDSIEEKQGNSNKEYEQQNEDQMIQQENDDDSKQQEVIDFLQKSKTNFFKNLIYAFQNHILYQCDEQQKQQYRSHTQDDWTFDRIKLRVQQNLQNCGRFGLKVRNIFQNENLSGVFLYFLKNSNQFWLNNSKIRDKESYKKQIEMILNAFEKKILIQNICYYKKFKKLASS</sequence>
<accession>Q236F1</accession>
<feature type="region of interest" description="Disordered" evidence="1">
    <location>
        <begin position="78"/>
        <end position="100"/>
    </location>
</feature>
<dbReference type="KEGG" id="tet:TTHERM_00090430"/>
<gene>
    <name evidence="2" type="ORF">TTHERM_00090430</name>
</gene>
<evidence type="ECO:0000313" key="3">
    <source>
        <dbReference type="Proteomes" id="UP000009168"/>
    </source>
</evidence>
<keyword evidence="3" id="KW-1185">Reference proteome</keyword>
<evidence type="ECO:0000313" key="2">
    <source>
        <dbReference type="EMBL" id="EAR92549.2"/>
    </source>
</evidence>